<organism evidence="11 12">
    <name type="scientific">Spermophilus dauricus</name>
    <name type="common">Daurian ground squirrel</name>
    <dbReference type="NCBI Taxonomy" id="99837"/>
    <lineage>
        <taxon>Eukaryota</taxon>
        <taxon>Metazoa</taxon>
        <taxon>Chordata</taxon>
        <taxon>Craniata</taxon>
        <taxon>Vertebrata</taxon>
        <taxon>Euteleostomi</taxon>
        <taxon>Mammalia</taxon>
        <taxon>Eutheria</taxon>
        <taxon>Euarchontoglires</taxon>
        <taxon>Glires</taxon>
        <taxon>Rodentia</taxon>
        <taxon>Sciuromorpha</taxon>
        <taxon>Sciuridae</taxon>
        <taxon>Xerinae</taxon>
        <taxon>Marmotini</taxon>
        <taxon>Spermophilus</taxon>
    </lineage>
</organism>
<dbReference type="GO" id="GO:0016554">
    <property type="term" value="P:cytidine to uridine editing"/>
    <property type="evidence" value="ECO:0007669"/>
    <property type="project" value="TreeGrafter"/>
</dbReference>
<protein>
    <recommendedName>
        <fullName evidence="8">single-stranded DNA cytosine deaminase</fullName>
        <ecNumber evidence="8">3.5.4.38</ecNumber>
    </recommendedName>
</protein>
<evidence type="ECO:0000256" key="4">
    <source>
        <dbReference type="ARBA" id="ARBA00022490"/>
    </source>
</evidence>
<keyword evidence="5" id="KW-0479">Metal-binding</keyword>
<dbReference type="InterPro" id="IPR016192">
    <property type="entry name" value="APOBEC/CMP_deaminase_Zn-bd"/>
</dbReference>
<dbReference type="Ensembl" id="ENSSDAT00000030625.1">
    <property type="protein sequence ID" value="ENSSDAP00000026786.1"/>
    <property type="gene ID" value="ENSSDAG00000024296.1"/>
</dbReference>
<sequence length="161" mass="19315">MKLLKKETFHQQFNNQHQTPRPYCRRTTYLCYQLQLQGSPCDQDYFQNKRGRHAEIRFIKKIRSLDLDQSQNYEVTCYLTWSPCPDCAHELVALTQSPPHVRLSPSPPRLYFHWLWKFQEGLRLLWRSGVQIWDTTQNLCLGDLHCEHPSRKEKQRGSKLQ</sequence>
<evidence type="ECO:0000259" key="10">
    <source>
        <dbReference type="PROSITE" id="PS51747"/>
    </source>
</evidence>
<dbReference type="GO" id="GO:0070383">
    <property type="term" value="P:DNA cytosine deamination"/>
    <property type="evidence" value="ECO:0007669"/>
    <property type="project" value="TreeGrafter"/>
</dbReference>
<dbReference type="AlphaFoldDB" id="A0A8C9UWX3"/>
<evidence type="ECO:0000256" key="7">
    <source>
        <dbReference type="ARBA" id="ARBA00022833"/>
    </source>
</evidence>
<dbReference type="GO" id="GO:0051607">
    <property type="term" value="P:defense response to virus"/>
    <property type="evidence" value="ECO:0007669"/>
    <property type="project" value="TreeGrafter"/>
</dbReference>
<dbReference type="PROSITE" id="PS51747">
    <property type="entry name" value="CYT_DCMP_DEAMINASES_2"/>
    <property type="match status" value="1"/>
</dbReference>
<evidence type="ECO:0000313" key="11">
    <source>
        <dbReference type="Ensembl" id="ENSSDAP00000026786.1"/>
    </source>
</evidence>
<evidence type="ECO:0000256" key="1">
    <source>
        <dbReference type="ARBA" id="ARBA00001947"/>
    </source>
</evidence>
<evidence type="ECO:0000256" key="2">
    <source>
        <dbReference type="ARBA" id="ARBA00004496"/>
    </source>
</evidence>
<keyword evidence="4" id="KW-0963">Cytoplasm</keyword>
<dbReference type="PROSITE" id="PS00903">
    <property type="entry name" value="CYT_DCMP_DEAMINASES_1"/>
    <property type="match status" value="1"/>
</dbReference>
<reference evidence="11" key="2">
    <citation type="submission" date="2025-09" db="UniProtKB">
        <authorList>
            <consortium name="Ensembl"/>
        </authorList>
    </citation>
    <scope>IDENTIFICATION</scope>
</reference>
<dbReference type="InterPro" id="IPR002125">
    <property type="entry name" value="CMP_dCMP_dom"/>
</dbReference>
<dbReference type="GO" id="GO:0008270">
    <property type="term" value="F:zinc ion binding"/>
    <property type="evidence" value="ECO:0007669"/>
    <property type="project" value="InterPro"/>
</dbReference>
<dbReference type="GO" id="GO:0003723">
    <property type="term" value="F:RNA binding"/>
    <property type="evidence" value="ECO:0007669"/>
    <property type="project" value="TreeGrafter"/>
</dbReference>
<dbReference type="GO" id="GO:0045869">
    <property type="term" value="P:negative regulation of single stranded viral RNA replication via double stranded DNA intermediate"/>
    <property type="evidence" value="ECO:0007669"/>
    <property type="project" value="TreeGrafter"/>
</dbReference>
<comment type="catalytic activity">
    <reaction evidence="9">
        <text>a 2'-deoxycytidine in single-stranded DNA + H2O + H(+) = a 2'-deoxyuridine in single-stranded DNA + NH4(+)</text>
        <dbReference type="Rhea" id="RHEA:50948"/>
        <dbReference type="Rhea" id="RHEA-COMP:12846"/>
        <dbReference type="Rhea" id="RHEA-COMP:12847"/>
        <dbReference type="ChEBI" id="CHEBI:15377"/>
        <dbReference type="ChEBI" id="CHEBI:15378"/>
        <dbReference type="ChEBI" id="CHEBI:28938"/>
        <dbReference type="ChEBI" id="CHEBI:85452"/>
        <dbReference type="ChEBI" id="CHEBI:133902"/>
        <dbReference type="EC" id="3.5.4.38"/>
    </reaction>
</comment>
<dbReference type="SUPFAM" id="SSF53927">
    <property type="entry name" value="Cytidine deaminase-like"/>
    <property type="match status" value="1"/>
</dbReference>
<evidence type="ECO:0000256" key="8">
    <source>
        <dbReference type="ARBA" id="ARBA00029489"/>
    </source>
</evidence>
<keyword evidence="6" id="KW-0378">Hydrolase</keyword>
<dbReference type="CDD" id="cd01283">
    <property type="entry name" value="cytidine_deaminase"/>
    <property type="match status" value="1"/>
</dbReference>
<comment type="cofactor">
    <cofactor evidence="1">
        <name>Zn(2+)</name>
        <dbReference type="ChEBI" id="CHEBI:29105"/>
    </cofactor>
</comment>
<evidence type="ECO:0000256" key="9">
    <source>
        <dbReference type="ARBA" id="ARBA00049114"/>
    </source>
</evidence>
<dbReference type="GO" id="GO:0000932">
    <property type="term" value="C:P-body"/>
    <property type="evidence" value="ECO:0007669"/>
    <property type="project" value="TreeGrafter"/>
</dbReference>
<dbReference type="InterPro" id="IPR041512">
    <property type="entry name" value="APOBEC3H"/>
</dbReference>
<comment type="subcellular location">
    <subcellularLocation>
        <location evidence="2">Cytoplasm</location>
    </subcellularLocation>
</comment>
<keyword evidence="7" id="KW-0862">Zinc</keyword>
<dbReference type="PANTHER" id="PTHR13857:SF43">
    <property type="entry name" value="DNA DC-DU-EDITING ENZYME APOBEC-3H"/>
    <property type="match status" value="1"/>
</dbReference>
<dbReference type="GO" id="GO:0004126">
    <property type="term" value="F:cytidine deaminase activity"/>
    <property type="evidence" value="ECO:0007669"/>
    <property type="project" value="TreeGrafter"/>
</dbReference>
<dbReference type="Pfam" id="PF18771">
    <property type="entry name" value="APOBEC3"/>
    <property type="match status" value="1"/>
</dbReference>
<dbReference type="Gene3D" id="3.40.140.10">
    <property type="entry name" value="Cytidine Deaminase, domain 2"/>
    <property type="match status" value="1"/>
</dbReference>
<evidence type="ECO:0000313" key="12">
    <source>
        <dbReference type="Proteomes" id="UP000694422"/>
    </source>
</evidence>
<keyword evidence="12" id="KW-1185">Reference proteome</keyword>
<dbReference type="PANTHER" id="PTHR13857">
    <property type="entry name" value="MRNA EDITING ENZYME"/>
    <property type="match status" value="1"/>
</dbReference>
<dbReference type="GO" id="GO:0005634">
    <property type="term" value="C:nucleus"/>
    <property type="evidence" value="ECO:0007669"/>
    <property type="project" value="TreeGrafter"/>
</dbReference>
<evidence type="ECO:0000256" key="3">
    <source>
        <dbReference type="ARBA" id="ARBA00006576"/>
    </source>
</evidence>
<dbReference type="InterPro" id="IPR016193">
    <property type="entry name" value="Cytidine_deaminase-like"/>
</dbReference>
<evidence type="ECO:0000256" key="6">
    <source>
        <dbReference type="ARBA" id="ARBA00022801"/>
    </source>
</evidence>
<name>A0A8C9UWX3_SPEDA</name>
<evidence type="ECO:0000256" key="5">
    <source>
        <dbReference type="ARBA" id="ARBA00022723"/>
    </source>
</evidence>
<feature type="domain" description="CMP/dCMP-type deaminase" evidence="10">
    <location>
        <begin position="4"/>
        <end position="125"/>
    </location>
</feature>
<reference evidence="11" key="1">
    <citation type="submission" date="2025-08" db="UniProtKB">
        <authorList>
            <consortium name="Ensembl"/>
        </authorList>
    </citation>
    <scope>IDENTIFICATION</scope>
</reference>
<dbReference type="EC" id="3.5.4.38" evidence="8"/>
<dbReference type="InterPro" id="IPR050610">
    <property type="entry name" value="APOBEC_Cyt_Deaminase"/>
</dbReference>
<proteinExistence type="inferred from homology"/>
<comment type="similarity">
    <text evidence="3">Belongs to the cytidine and deoxycytidylate deaminase family.</text>
</comment>
<accession>A0A8C9UWX3</accession>
<dbReference type="Proteomes" id="UP000694422">
    <property type="component" value="Unplaced"/>
</dbReference>